<feature type="domain" description="Outer membrane lipoprotein BamD-like" evidence="5">
    <location>
        <begin position="37"/>
        <end position="123"/>
    </location>
</feature>
<reference evidence="6" key="1">
    <citation type="journal article" date="2020" name="mSystems">
        <title>Genome- and Community-Level Interaction Insights into Carbon Utilization and Element Cycling Functions of Hydrothermarchaeota in Hydrothermal Sediment.</title>
        <authorList>
            <person name="Zhou Z."/>
            <person name="Liu Y."/>
            <person name="Xu W."/>
            <person name="Pan J."/>
            <person name="Luo Z.H."/>
            <person name="Li M."/>
        </authorList>
    </citation>
    <scope>NUCLEOTIDE SEQUENCE [LARGE SCALE GENOMIC DNA]</scope>
    <source>
        <strain evidence="6">SpSt-143</strain>
    </source>
</reference>
<sequence>MYRSCGTLFGLLLALSALETAAQRTEIPRIEAAESEFAQALEAFERGNYGLAYRQFRHVVEAYPLHRKTTAAWIMAAKALYRLGEYEQVRSWLEAFRARYPTSKYLAQAQQLEQLAEAAQAWQQRQAQTITLGILLPIDAENAVLTQSLFDGIRLAIAARNADSLLAPVRMVFRDAGTTPAQVQAALRSLVQDQKADLVIGPLYSEQAIAAAEVAEQLRVVLIAPLATDAAVSRGRRWVFQANPTLSVRGQLMARMAVYGLRLRQLGVAALFDDPTTEHMAEAFQAEALRLGAHVVFYKLLPNTQAYGNLVEQIGQDTLRQVEALYLPLSGAQAPALGQAALSSLERAGVSMRILGNAAWREVQAPRQASRYQLTFSNDFWVDSTRAEVRSFQQQYQALRRQQPDRLAYVGYDVARFLLQHLPERSALGDLPDRLREAPPYQGLGVRLHFEGGQVNRALYFHRYRDGRLELLR</sequence>
<dbReference type="PANTHER" id="PTHR30483:SF6">
    <property type="entry name" value="PERIPLASMIC BINDING PROTEIN OF ABC TRANSPORTER FOR NATURAL AMINO ACIDS"/>
    <property type="match status" value="1"/>
</dbReference>
<dbReference type="SUPFAM" id="SSF48452">
    <property type="entry name" value="TPR-like"/>
    <property type="match status" value="1"/>
</dbReference>
<comment type="similarity">
    <text evidence="1">Belongs to the leucine-binding protein family.</text>
</comment>
<accession>A0A7V2F5M0</accession>
<feature type="signal peptide" evidence="3">
    <location>
        <begin position="1"/>
        <end position="21"/>
    </location>
</feature>
<proteinExistence type="inferred from homology"/>
<gene>
    <name evidence="6" type="primary">bamD</name>
    <name evidence="6" type="ORF">ENO59_03990</name>
</gene>
<dbReference type="Pfam" id="PF13458">
    <property type="entry name" value="Peripla_BP_6"/>
    <property type="match status" value="1"/>
</dbReference>
<dbReference type="InterPro" id="IPR051010">
    <property type="entry name" value="BCAA_transport"/>
</dbReference>
<dbReference type="PANTHER" id="PTHR30483">
    <property type="entry name" value="LEUCINE-SPECIFIC-BINDING PROTEIN"/>
    <property type="match status" value="1"/>
</dbReference>
<evidence type="ECO:0000259" key="5">
    <source>
        <dbReference type="Pfam" id="PF13525"/>
    </source>
</evidence>
<dbReference type="Gene3D" id="3.40.50.2300">
    <property type="match status" value="2"/>
</dbReference>
<evidence type="ECO:0000259" key="4">
    <source>
        <dbReference type="Pfam" id="PF13458"/>
    </source>
</evidence>
<evidence type="ECO:0000256" key="1">
    <source>
        <dbReference type="ARBA" id="ARBA00010062"/>
    </source>
</evidence>
<feature type="chain" id="PRO_5031025350" evidence="3">
    <location>
        <begin position="22"/>
        <end position="473"/>
    </location>
</feature>
<evidence type="ECO:0000256" key="2">
    <source>
        <dbReference type="ARBA" id="ARBA00022729"/>
    </source>
</evidence>
<name>A0A7V2F5M0_RHOMR</name>
<dbReference type="InterPro" id="IPR039565">
    <property type="entry name" value="BamD-like"/>
</dbReference>
<comment type="caution">
    <text evidence="6">The sequence shown here is derived from an EMBL/GenBank/DDBJ whole genome shotgun (WGS) entry which is preliminary data.</text>
</comment>
<dbReference type="SUPFAM" id="SSF53822">
    <property type="entry name" value="Periplasmic binding protein-like I"/>
    <property type="match status" value="1"/>
</dbReference>
<dbReference type="Gene3D" id="1.25.40.10">
    <property type="entry name" value="Tetratricopeptide repeat domain"/>
    <property type="match status" value="1"/>
</dbReference>
<protein>
    <submittedName>
        <fullName evidence="6">Outer membrane protein assembly factor BamD</fullName>
    </submittedName>
</protein>
<dbReference type="InterPro" id="IPR011990">
    <property type="entry name" value="TPR-like_helical_dom_sf"/>
</dbReference>
<dbReference type="Pfam" id="PF13525">
    <property type="entry name" value="YfiO"/>
    <property type="match status" value="1"/>
</dbReference>
<dbReference type="InterPro" id="IPR028081">
    <property type="entry name" value="Leu-bd"/>
</dbReference>
<organism evidence="6">
    <name type="scientific">Rhodothermus marinus</name>
    <name type="common">Rhodothermus obamensis</name>
    <dbReference type="NCBI Taxonomy" id="29549"/>
    <lineage>
        <taxon>Bacteria</taxon>
        <taxon>Pseudomonadati</taxon>
        <taxon>Rhodothermota</taxon>
        <taxon>Rhodothermia</taxon>
        <taxon>Rhodothermales</taxon>
        <taxon>Rhodothermaceae</taxon>
        <taxon>Rhodothermus</taxon>
    </lineage>
</organism>
<dbReference type="EMBL" id="DSGB01000004">
    <property type="protein sequence ID" value="HER95664.1"/>
    <property type="molecule type" value="Genomic_DNA"/>
</dbReference>
<dbReference type="InterPro" id="IPR028082">
    <property type="entry name" value="Peripla_BP_I"/>
</dbReference>
<keyword evidence="2 3" id="KW-0732">Signal</keyword>
<evidence type="ECO:0000313" key="6">
    <source>
        <dbReference type="EMBL" id="HER95664.1"/>
    </source>
</evidence>
<evidence type="ECO:0000256" key="3">
    <source>
        <dbReference type="SAM" id="SignalP"/>
    </source>
</evidence>
<dbReference type="AlphaFoldDB" id="A0A7V2F5M0"/>
<feature type="domain" description="Leucine-binding protein" evidence="4">
    <location>
        <begin position="129"/>
        <end position="466"/>
    </location>
</feature>